<accession>A0A922NAD4</accession>
<dbReference type="Proteomes" id="UP000249757">
    <property type="component" value="Unassembled WGS sequence"/>
</dbReference>
<keyword evidence="1" id="KW-0732">Signal</keyword>
<proteinExistence type="predicted"/>
<name>A0A922NAD4_9PLEO</name>
<reference evidence="3" key="1">
    <citation type="journal article" date="2022" name="Microb. Genom.">
        <title>A global pangenome for the wheat fungal pathogen Pyrenophora tritici-repentis and prediction of effector protein structural homology.</title>
        <authorList>
            <person name="Moolhuijzen P.M."/>
            <person name="See P.T."/>
            <person name="Shi G."/>
            <person name="Powell H.R."/>
            <person name="Cockram J."/>
            <person name="Jorgensen L.N."/>
            <person name="Benslimane H."/>
            <person name="Strelkov S.E."/>
            <person name="Turner J."/>
            <person name="Liu Z."/>
            <person name="Moffat C.S."/>
        </authorList>
    </citation>
    <scope>NUCLEOTIDE SEQUENCE [LARGE SCALE GENOMIC DNA]</scope>
</reference>
<feature type="signal peptide" evidence="1">
    <location>
        <begin position="1"/>
        <end position="16"/>
    </location>
</feature>
<evidence type="ECO:0000313" key="3">
    <source>
        <dbReference type="Proteomes" id="UP000249757"/>
    </source>
</evidence>
<evidence type="ECO:0000256" key="1">
    <source>
        <dbReference type="SAM" id="SignalP"/>
    </source>
</evidence>
<keyword evidence="3" id="KW-1185">Reference proteome</keyword>
<feature type="chain" id="PRO_5037963226" evidence="1">
    <location>
        <begin position="17"/>
        <end position="74"/>
    </location>
</feature>
<gene>
    <name evidence="2" type="ORF">Ptr86124_010309</name>
</gene>
<organism evidence="2 3">
    <name type="scientific">Pyrenophora tritici-repentis</name>
    <dbReference type="NCBI Taxonomy" id="45151"/>
    <lineage>
        <taxon>Eukaryota</taxon>
        <taxon>Fungi</taxon>
        <taxon>Dikarya</taxon>
        <taxon>Ascomycota</taxon>
        <taxon>Pezizomycotina</taxon>
        <taxon>Dothideomycetes</taxon>
        <taxon>Pleosporomycetidae</taxon>
        <taxon>Pleosporales</taxon>
        <taxon>Pleosporineae</taxon>
        <taxon>Pleosporaceae</taxon>
        <taxon>Pyrenophora</taxon>
    </lineage>
</organism>
<evidence type="ECO:0000313" key="2">
    <source>
        <dbReference type="EMBL" id="KAI1510504.1"/>
    </source>
</evidence>
<dbReference type="EMBL" id="NRDI02000016">
    <property type="protein sequence ID" value="KAI1510504.1"/>
    <property type="molecule type" value="Genomic_DNA"/>
</dbReference>
<sequence length="74" mass="8142">MTLIMLASMKMAIVWCLDEHGDRINGPALTEIDGFVLKLPLWERTSPGDPGTDLTPESTFNHLNIFAFAPEAAL</sequence>
<dbReference type="AlphaFoldDB" id="A0A922NAD4"/>
<protein>
    <submittedName>
        <fullName evidence="2">Uncharacterized protein</fullName>
    </submittedName>
</protein>
<comment type="caution">
    <text evidence="2">The sequence shown here is derived from an EMBL/GenBank/DDBJ whole genome shotgun (WGS) entry which is preliminary data.</text>
</comment>